<dbReference type="SMART" id="SM00471">
    <property type="entry name" value="HDc"/>
    <property type="match status" value="1"/>
</dbReference>
<evidence type="ECO:0000256" key="7">
    <source>
        <dbReference type="ARBA" id="ARBA00041770"/>
    </source>
</evidence>
<evidence type="ECO:0000256" key="5">
    <source>
        <dbReference type="ARBA" id="ARBA00040793"/>
    </source>
</evidence>
<evidence type="ECO:0000256" key="4">
    <source>
        <dbReference type="ARBA" id="ARBA00038354"/>
    </source>
</evidence>
<evidence type="ECO:0000256" key="8">
    <source>
        <dbReference type="SAM" id="MobiDB-lite"/>
    </source>
</evidence>
<dbReference type="PANTHER" id="PTHR46246:SF1">
    <property type="entry name" value="GUANOSINE-3',5'-BIS(DIPHOSPHATE) 3'-PYROPHOSPHOHYDROLASE MESH1"/>
    <property type="match status" value="1"/>
</dbReference>
<dbReference type="EMBL" id="CAJNIZ010001623">
    <property type="protein sequence ID" value="CAE7195749.1"/>
    <property type="molecule type" value="Genomic_DNA"/>
</dbReference>
<dbReference type="OrthoDB" id="430679at2759"/>
<comment type="function">
    <text evidence="3">ppGpp hydrolyzing enzyme involved in starvation response.</text>
</comment>
<evidence type="ECO:0000256" key="3">
    <source>
        <dbReference type="ARBA" id="ARBA00037781"/>
    </source>
</evidence>
<dbReference type="SUPFAM" id="SSF109604">
    <property type="entry name" value="HD-domain/PDEase-like"/>
    <property type="match status" value="1"/>
</dbReference>
<dbReference type="Gene3D" id="1.10.3210.10">
    <property type="entry name" value="Hypothetical protein af1432"/>
    <property type="match status" value="1"/>
</dbReference>
<comment type="caution">
    <text evidence="10">The sequence shown here is derived from an EMBL/GenBank/DDBJ whole genome shotgun (WGS) entry which is preliminary data.</text>
</comment>
<dbReference type="InterPro" id="IPR052194">
    <property type="entry name" value="MESH1"/>
</dbReference>
<gene>
    <name evidence="10" type="primary">hddc3</name>
    <name evidence="10" type="ORF">SPIL2461_LOCUS1639</name>
</gene>
<dbReference type="GO" id="GO:0016301">
    <property type="term" value="F:kinase activity"/>
    <property type="evidence" value="ECO:0007669"/>
    <property type="project" value="InterPro"/>
</dbReference>
<evidence type="ECO:0000256" key="2">
    <source>
        <dbReference type="ARBA" id="ARBA00022840"/>
    </source>
</evidence>
<keyword evidence="11" id="KW-1185">Reference proteome</keyword>
<accession>A0A812J651</accession>
<dbReference type="InterPro" id="IPR010488">
    <property type="entry name" value="Zeta_toxin_domain"/>
</dbReference>
<feature type="region of interest" description="Disordered" evidence="8">
    <location>
        <begin position="293"/>
        <end position="316"/>
    </location>
</feature>
<dbReference type="Pfam" id="PF13328">
    <property type="entry name" value="HD_4"/>
    <property type="match status" value="1"/>
</dbReference>
<proteinExistence type="inferred from homology"/>
<dbReference type="GO" id="GO:0005524">
    <property type="term" value="F:ATP binding"/>
    <property type="evidence" value="ECO:0007669"/>
    <property type="project" value="UniProtKB-KW"/>
</dbReference>
<dbReference type="AlphaFoldDB" id="A0A812J651"/>
<evidence type="ECO:0000259" key="9">
    <source>
        <dbReference type="SMART" id="SM00471"/>
    </source>
</evidence>
<feature type="domain" description="HD/PDEase" evidence="9">
    <location>
        <begin position="342"/>
        <end position="449"/>
    </location>
</feature>
<evidence type="ECO:0000313" key="10">
    <source>
        <dbReference type="EMBL" id="CAE7195749.1"/>
    </source>
</evidence>
<evidence type="ECO:0000313" key="11">
    <source>
        <dbReference type="Proteomes" id="UP000649617"/>
    </source>
</evidence>
<feature type="non-terminal residue" evidence="10">
    <location>
        <position position="703"/>
    </location>
</feature>
<name>A0A812J651_SYMPI</name>
<evidence type="ECO:0000256" key="1">
    <source>
        <dbReference type="ARBA" id="ARBA00022741"/>
    </source>
</evidence>
<comment type="similarity">
    <text evidence="4">Belongs to the MESH1 family.</text>
</comment>
<dbReference type="PANTHER" id="PTHR46246">
    <property type="entry name" value="GUANOSINE-3',5'-BIS(DIPHOSPHATE) 3'-PYROPHOSPHOHYDROLASE MESH1"/>
    <property type="match status" value="1"/>
</dbReference>
<sequence length="703" mass="78373">QAVQPAWSNVPPDYNWEICTQQNYAASEPVIIPGKLEGARKLVDGAYHGYYTLERQQFQDKLVTELVENNGRARQAPMLLFTAGAMGVGKTFVLHWLRDKGILPVADFVRINPDKIAKQLPEWVGYDAYDHSSAAVMTRLEAGLISELMLLYAMQQRRNILVDSSLRHGKWYSRVLQKIRQQLPDISITLMYIHACEETVYQRATERGHNGRAVSPAEVADSLEKLPRALQKLLPYTDCFIQVNNNFDEPQVTSVCHQLRDEEEGSFCQVSEDIESMGEVGWSGVASILKQARGGEPASPLPEPPSILPASGSSQPQPLSTLFHTISFAATKHQHQTRKNPQQTPYINHPLAVARILAEVGIRDLPTLQAALLHDTLEDTDTSAAEIGATFGEEVRELVASLTDDDSLRPVHRKLVQLRSASTLPPKAKLVRIADKLHNVWDLVHHGIPSWPKERTDRYIAWACEMVAALEGTHEALEQRFHAEVSLPPGYELGDWERFAQEQMRHAESWEHVHVQDSEVAEEAAHTPELDEQRAVLSLLKVAEYVASQNGSQLIDSVKFALLLTDYGVKDPETLKAGLLLGTASGHDRVIAKEFGNEVADILQGLDATWPSVAGNAKANRIRLGKHLHELRKLQWGTLASQEDLETFRTLLERTRTVRKVLAGAHPPLEEALDDVFQGQVRLASGELTPASLESVEDADIWQ</sequence>
<organism evidence="10 11">
    <name type="scientific">Symbiodinium pilosum</name>
    <name type="common">Dinoflagellate</name>
    <dbReference type="NCBI Taxonomy" id="2952"/>
    <lineage>
        <taxon>Eukaryota</taxon>
        <taxon>Sar</taxon>
        <taxon>Alveolata</taxon>
        <taxon>Dinophyceae</taxon>
        <taxon>Suessiales</taxon>
        <taxon>Symbiodiniaceae</taxon>
        <taxon>Symbiodinium</taxon>
    </lineage>
</organism>
<dbReference type="Proteomes" id="UP000649617">
    <property type="component" value="Unassembled WGS sequence"/>
</dbReference>
<dbReference type="InterPro" id="IPR003607">
    <property type="entry name" value="HD/PDEase_dom"/>
</dbReference>
<keyword evidence="1" id="KW-0547">Nucleotide-binding</keyword>
<protein>
    <recommendedName>
        <fullName evidence="5">Guanosine-3',5'-bis(diphosphate) 3'-pyrophosphohydrolase MESH1</fullName>
    </recommendedName>
    <alternativeName>
        <fullName evidence="6">Metazoan SpoT homolog 1</fullName>
    </alternativeName>
    <alternativeName>
        <fullName evidence="7">Penta-phosphate guanosine-3'-pyrophosphohydrolase</fullName>
    </alternativeName>
</protein>
<dbReference type="GO" id="GO:0008893">
    <property type="term" value="F:guanosine-3',5'-bis(diphosphate) 3'-diphosphatase activity"/>
    <property type="evidence" value="ECO:0007669"/>
    <property type="project" value="TreeGrafter"/>
</dbReference>
<dbReference type="CDD" id="cd00077">
    <property type="entry name" value="HDc"/>
    <property type="match status" value="1"/>
</dbReference>
<reference evidence="10" key="1">
    <citation type="submission" date="2021-02" db="EMBL/GenBank/DDBJ databases">
        <authorList>
            <person name="Dougan E. K."/>
            <person name="Rhodes N."/>
            <person name="Thang M."/>
            <person name="Chan C."/>
        </authorList>
    </citation>
    <scope>NUCLEOTIDE SEQUENCE</scope>
</reference>
<dbReference type="SUPFAM" id="SSF52540">
    <property type="entry name" value="P-loop containing nucleoside triphosphate hydrolases"/>
    <property type="match status" value="1"/>
</dbReference>
<dbReference type="Gene3D" id="3.40.50.300">
    <property type="entry name" value="P-loop containing nucleotide triphosphate hydrolases"/>
    <property type="match status" value="1"/>
</dbReference>
<dbReference type="InterPro" id="IPR027417">
    <property type="entry name" value="P-loop_NTPase"/>
</dbReference>
<dbReference type="Pfam" id="PF06414">
    <property type="entry name" value="Zeta_toxin"/>
    <property type="match status" value="1"/>
</dbReference>
<evidence type="ECO:0000256" key="6">
    <source>
        <dbReference type="ARBA" id="ARBA00041464"/>
    </source>
</evidence>
<keyword evidence="2" id="KW-0067">ATP-binding</keyword>